<dbReference type="EMBL" id="JACFYJ010000017">
    <property type="protein sequence ID" value="MEI5998072.1"/>
    <property type="molecule type" value="Genomic_DNA"/>
</dbReference>
<dbReference type="CDD" id="cd00293">
    <property type="entry name" value="USP-like"/>
    <property type="match status" value="1"/>
</dbReference>
<evidence type="ECO:0000313" key="4">
    <source>
        <dbReference type="Proteomes" id="UP001386437"/>
    </source>
</evidence>
<dbReference type="Pfam" id="PF00582">
    <property type="entry name" value="Usp"/>
    <property type="match status" value="1"/>
</dbReference>
<comment type="similarity">
    <text evidence="1">Belongs to the universal stress protein A family.</text>
</comment>
<evidence type="ECO:0000313" key="3">
    <source>
        <dbReference type="EMBL" id="MEI5998072.1"/>
    </source>
</evidence>
<evidence type="ECO:0000259" key="2">
    <source>
        <dbReference type="Pfam" id="PF00582"/>
    </source>
</evidence>
<reference evidence="3 4" key="1">
    <citation type="journal article" date="2022" name="Arch. Microbiol.">
        <title>Paraburkholderia bengalensis sp. nov. isolated from roots of Oryza sativa, IR64.</title>
        <authorList>
            <person name="Nag P."/>
            <person name="Mondal N."/>
            <person name="Sarkar J."/>
            <person name="Das S."/>
        </authorList>
    </citation>
    <scope>NUCLEOTIDE SEQUENCE [LARGE SCALE GENOMIC DNA]</scope>
    <source>
        <strain evidence="3 4">IR64_4_BI</strain>
    </source>
</reference>
<organism evidence="3 4">
    <name type="scientific">Paraburkholderia bengalensis</name>
    <dbReference type="NCBI Taxonomy" id="2747562"/>
    <lineage>
        <taxon>Bacteria</taxon>
        <taxon>Pseudomonadati</taxon>
        <taxon>Pseudomonadota</taxon>
        <taxon>Betaproteobacteria</taxon>
        <taxon>Burkholderiales</taxon>
        <taxon>Burkholderiaceae</taxon>
        <taxon>Paraburkholderia</taxon>
    </lineage>
</organism>
<dbReference type="Gene3D" id="3.40.50.620">
    <property type="entry name" value="HUPs"/>
    <property type="match status" value="1"/>
</dbReference>
<name>A0ABU8IR35_9BURK</name>
<dbReference type="RefSeq" id="WP_054924482.1">
    <property type="nucleotide sequence ID" value="NZ_JACFYJ010000017.1"/>
</dbReference>
<dbReference type="Proteomes" id="UP001386437">
    <property type="component" value="Unassembled WGS sequence"/>
</dbReference>
<feature type="domain" description="UspA" evidence="2">
    <location>
        <begin position="1"/>
        <end position="145"/>
    </location>
</feature>
<comment type="caution">
    <text evidence="3">The sequence shown here is derived from an EMBL/GenBank/DDBJ whole genome shotgun (WGS) entry which is preliminary data.</text>
</comment>
<evidence type="ECO:0000256" key="1">
    <source>
        <dbReference type="ARBA" id="ARBA00008791"/>
    </source>
</evidence>
<accession>A0ABU8IR35</accession>
<dbReference type="InterPro" id="IPR014729">
    <property type="entry name" value="Rossmann-like_a/b/a_fold"/>
</dbReference>
<dbReference type="SUPFAM" id="SSF52402">
    <property type="entry name" value="Adenine nucleotide alpha hydrolases-like"/>
    <property type="match status" value="1"/>
</dbReference>
<gene>
    <name evidence="3" type="ORF">H3V53_12945</name>
</gene>
<dbReference type="InterPro" id="IPR006016">
    <property type="entry name" value="UspA"/>
</dbReference>
<keyword evidence="4" id="KW-1185">Reference proteome</keyword>
<protein>
    <submittedName>
        <fullName evidence="3">Universal stress protein</fullName>
    </submittedName>
</protein>
<dbReference type="InterPro" id="IPR006015">
    <property type="entry name" value="Universal_stress_UspA"/>
</dbReference>
<proteinExistence type="inferred from homology"/>
<dbReference type="PRINTS" id="PR01438">
    <property type="entry name" value="UNVRSLSTRESS"/>
</dbReference>
<sequence>MYDRILVALDDSASAQMALGEAVRLAKESRGVVYGVSVVDRGRWPGEVSARFEFEPEPSAASNAATHIFDEANALFRDSGVSGKTRAIDAYGESVPEVIARAAEECDADIIVMGTHGRRGASRFMLGSVAESLVRASQRPVLLVRHHGHGSGAQTASQA</sequence>
<dbReference type="PANTHER" id="PTHR46268:SF15">
    <property type="entry name" value="UNIVERSAL STRESS PROTEIN HP_0031"/>
    <property type="match status" value="1"/>
</dbReference>
<dbReference type="PANTHER" id="PTHR46268">
    <property type="entry name" value="STRESS RESPONSE PROTEIN NHAX"/>
    <property type="match status" value="1"/>
</dbReference>